<dbReference type="Proteomes" id="UP000784294">
    <property type="component" value="Unassembled WGS sequence"/>
</dbReference>
<dbReference type="SUPFAM" id="SSF56112">
    <property type="entry name" value="Protein kinase-like (PK-like)"/>
    <property type="match status" value="1"/>
</dbReference>
<dbReference type="PANTHER" id="PTHR46485">
    <property type="entry name" value="LIM DOMAIN KINASE 1"/>
    <property type="match status" value="1"/>
</dbReference>
<dbReference type="Pfam" id="PF00069">
    <property type="entry name" value="Pkinase"/>
    <property type="match status" value="1"/>
</dbReference>
<name>A0A3S5BCL5_9PLAT</name>
<evidence type="ECO:0000256" key="1">
    <source>
        <dbReference type="ARBA" id="ARBA00022527"/>
    </source>
</evidence>
<dbReference type="GO" id="GO:0005737">
    <property type="term" value="C:cytoplasm"/>
    <property type="evidence" value="ECO:0007669"/>
    <property type="project" value="TreeGrafter"/>
</dbReference>
<gene>
    <name evidence="7" type="ORF">PXEA_LOCUS34015</name>
</gene>
<keyword evidence="1" id="KW-0723">Serine/threonine-protein kinase</keyword>
<dbReference type="GO" id="GO:0004674">
    <property type="term" value="F:protein serine/threonine kinase activity"/>
    <property type="evidence" value="ECO:0007669"/>
    <property type="project" value="UniProtKB-KW"/>
</dbReference>
<evidence type="ECO:0000256" key="2">
    <source>
        <dbReference type="ARBA" id="ARBA00022679"/>
    </source>
</evidence>
<evidence type="ECO:0000256" key="5">
    <source>
        <dbReference type="ARBA" id="ARBA00022840"/>
    </source>
</evidence>
<dbReference type="InterPro" id="IPR011009">
    <property type="entry name" value="Kinase-like_dom_sf"/>
</dbReference>
<dbReference type="GO" id="GO:0005634">
    <property type="term" value="C:nucleus"/>
    <property type="evidence" value="ECO:0007669"/>
    <property type="project" value="TreeGrafter"/>
</dbReference>
<accession>A0A3S5BCL5</accession>
<dbReference type="PROSITE" id="PS50011">
    <property type="entry name" value="PROTEIN_KINASE_DOM"/>
    <property type="match status" value="1"/>
</dbReference>
<evidence type="ECO:0000313" key="8">
    <source>
        <dbReference type="Proteomes" id="UP000784294"/>
    </source>
</evidence>
<dbReference type="InterPro" id="IPR050940">
    <property type="entry name" value="Actin_reg-Ser/Thr_kinase"/>
</dbReference>
<keyword evidence="8" id="KW-1185">Reference proteome</keyword>
<organism evidence="7 8">
    <name type="scientific">Protopolystoma xenopodis</name>
    <dbReference type="NCBI Taxonomy" id="117903"/>
    <lineage>
        <taxon>Eukaryota</taxon>
        <taxon>Metazoa</taxon>
        <taxon>Spiralia</taxon>
        <taxon>Lophotrochozoa</taxon>
        <taxon>Platyhelminthes</taxon>
        <taxon>Monogenea</taxon>
        <taxon>Polyopisthocotylea</taxon>
        <taxon>Polystomatidea</taxon>
        <taxon>Polystomatidae</taxon>
        <taxon>Protopolystoma</taxon>
    </lineage>
</organism>
<feature type="domain" description="Protein kinase" evidence="6">
    <location>
        <begin position="1"/>
        <end position="66"/>
    </location>
</feature>
<dbReference type="InterPro" id="IPR000719">
    <property type="entry name" value="Prot_kinase_dom"/>
</dbReference>
<dbReference type="Gene3D" id="1.10.510.10">
    <property type="entry name" value="Transferase(Phosphotransferase) domain 1"/>
    <property type="match status" value="1"/>
</dbReference>
<dbReference type="EMBL" id="CAAALY010265498">
    <property type="protein sequence ID" value="VEL40575.1"/>
    <property type="molecule type" value="Genomic_DNA"/>
</dbReference>
<keyword evidence="3" id="KW-0547">Nucleotide-binding</keyword>
<evidence type="ECO:0000259" key="6">
    <source>
        <dbReference type="PROSITE" id="PS50011"/>
    </source>
</evidence>
<keyword evidence="5" id="KW-0067">ATP-binding</keyword>
<dbReference type="GO" id="GO:0005524">
    <property type="term" value="F:ATP binding"/>
    <property type="evidence" value="ECO:0007669"/>
    <property type="project" value="UniProtKB-KW"/>
</dbReference>
<dbReference type="OrthoDB" id="6266426at2759"/>
<dbReference type="GO" id="GO:0030036">
    <property type="term" value="P:actin cytoskeleton organization"/>
    <property type="evidence" value="ECO:0007669"/>
    <property type="project" value="TreeGrafter"/>
</dbReference>
<proteinExistence type="predicted"/>
<sequence>MTTIAGNPYYTAPECLSRTAPYSYAADLFAYGILLCELITRKPNQECLVPRTSSLTHDLAQLPFQS</sequence>
<evidence type="ECO:0000256" key="3">
    <source>
        <dbReference type="ARBA" id="ARBA00022741"/>
    </source>
</evidence>
<reference evidence="7" key="1">
    <citation type="submission" date="2018-11" db="EMBL/GenBank/DDBJ databases">
        <authorList>
            <consortium name="Pathogen Informatics"/>
        </authorList>
    </citation>
    <scope>NUCLEOTIDE SEQUENCE</scope>
</reference>
<protein>
    <recommendedName>
        <fullName evidence="6">Protein kinase domain-containing protein</fullName>
    </recommendedName>
</protein>
<keyword evidence="2" id="KW-0808">Transferase</keyword>
<dbReference type="PANTHER" id="PTHR46485:SF5">
    <property type="entry name" value="CENTER DIVIDER, ISOFORM A"/>
    <property type="match status" value="1"/>
</dbReference>
<evidence type="ECO:0000313" key="7">
    <source>
        <dbReference type="EMBL" id="VEL40575.1"/>
    </source>
</evidence>
<comment type="caution">
    <text evidence="7">The sequence shown here is derived from an EMBL/GenBank/DDBJ whole genome shotgun (WGS) entry which is preliminary data.</text>
</comment>
<dbReference type="AlphaFoldDB" id="A0A3S5BCL5"/>
<evidence type="ECO:0000256" key="4">
    <source>
        <dbReference type="ARBA" id="ARBA00022777"/>
    </source>
</evidence>
<keyword evidence="4" id="KW-0418">Kinase</keyword>